<evidence type="ECO:0008006" key="4">
    <source>
        <dbReference type="Google" id="ProtNLM"/>
    </source>
</evidence>
<proteinExistence type="predicted"/>
<dbReference type="RefSeq" id="WP_188696123.1">
    <property type="nucleotide sequence ID" value="NZ_BMLY01000006.1"/>
</dbReference>
<feature type="transmembrane region" description="Helical" evidence="1">
    <location>
        <begin position="370"/>
        <end position="389"/>
    </location>
</feature>
<feature type="transmembrane region" description="Helical" evidence="1">
    <location>
        <begin position="218"/>
        <end position="238"/>
    </location>
</feature>
<dbReference type="Pfam" id="PF05940">
    <property type="entry name" value="NnrS"/>
    <property type="match status" value="1"/>
</dbReference>
<dbReference type="Proteomes" id="UP000621859">
    <property type="component" value="Unassembled WGS sequence"/>
</dbReference>
<feature type="transmembrane region" description="Helical" evidence="1">
    <location>
        <begin position="244"/>
        <end position="262"/>
    </location>
</feature>
<sequence>MRNPTLLAAPHRAGFFSGSLVLLAAMAWWACVIVLRLTGVSLSWPIPPAWLHADLMIFGFFPLFMLGFINTAGPKWLGVAAPARMHWISSIALYALGSVLVALATWMPSLHAAGDALHVVAWAFAVWIWADRIRASTAADRRHAWLVLAAFVLALPALTCQLAASLYPTALHTALWVQCAIQIGIWAFLLPVFLIVSHRMVPFFSSSVLQPYVTWRPFWLLYTWLVLCLAHAGLSLAGWADPRINSGITDLVFAALLLYASYRWSLRRSFKVPLLAMLHAAFLWSGVALTLYAAQGLAASAGIYMGGLAPLHALTIGFFCCTLLGFVTRVSLGHSGRPLAVARVTWVLYWLMHVAVLARIAGEFFAREATLWFSMAAVLSLLILAVWGWRYVPMYWQPRADGQPG</sequence>
<keyword evidence="1" id="KW-0472">Membrane</keyword>
<feature type="transmembrane region" description="Helical" evidence="1">
    <location>
        <begin position="301"/>
        <end position="327"/>
    </location>
</feature>
<keyword evidence="3" id="KW-1185">Reference proteome</keyword>
<organism evidence="2 3">
    <name type="scientific">Silvimonas amylolytica</name>
    <dbReference type="NCBI Taxonomy" id="449663"/>
    <lineage>
        <taxon>Bacteria</taxon>
        <taxon>Pseudomonadati</taxon>
        <taxon>Pseudomonadota</taxon>
        <taxon>Betaproteobacteria</taxon>
        <taxon>Neisseriales</taxon>
        <taxon>Chitinibacteraceae</taxon>
        <taxon>Silvimonas</taxon>
    </lineage>
</organism>
<feature type="transmembrane region" description="Helical" evidence="1">
    <location>
        <begin position="112"/>
        <end position="130"/>
    </location>
</feature>
<keyword evidence="1" id="KW-1133">Transmembrane helix</keyword>
<dbReference type="InterPro" id="IPR010266">
    <property type="entry name" value="NnrS"/>
</dbReference>
<feature type="transmembrane region" description="Helical" evidence="1">
    <location>
        <begin position="55"/>
        <end position="73"/>
    </location>
</feature>
<feature type="transmembrane region" description="Helical" evidence="1">
    <location>
        <begin position="274"/>
        <end position="295"/>
    </location>
</feature>
<accession>A0ABQ2PQY5</accession>
<dbReference type="EMBL" id="BMLY01000006">
    <property type="protein sequence ID" value="GGP27359.1"/>
    <property type="molecule type" value="Genomic_DNA"/>
</dbReference>
<reference evidence="3" key="1">
    <citation type="journal article" date="2019" name="Int. J. Syst. Evol. Microbiol.">
        <title>The Global Catalogue of Microorganisms (GCM) 10K type strain sequencing project: providing services to taxonomists for standard genome sequencing and annotation.</title>
        <authorList>
            <consortium name="The Broad Institute Genomics Platform"/>
            <consortium name="The Broad Institute Genome Sequencing Center for Infectious Disease"/>
            <person name="Wu L."/>
            <person name="Ma J."/>
        </authorList>
    </citation>
    <scope>NUCLEOTIDE SEQUENCE [LARGE SCALE GENOMIC DNA]</scope>
    <source>
        <strain evidence="3">CGMCC 1.8860</strain>
    </source>
</reference>
<feature type="transmembrane region" description="Helical" evidence="1">
    <location>
        <begin position="339"/>
        <end position="358"/>
    </location>
</feature>
<protein>
    <recommendedName>
        <fullName evidence="4">NnrS family protein</fullName>
    </recommendedName>
</protein>
<feature type="transmembrane region" description="Helical" evidence="1">
    <location>
        <begin position="173"/>
        <end position="197"/>
    </location>
</feature>
<evidence type="ECO:0000313" key="3">
    <source>
        <dbReference type="Proteomes" id="UP000621859"/>
    </source>
</evidence>
<name>A0ABQ2PQY5_9NEIS</name>
<evidence type="ECO:0000256" key="1">
    <source>
        <dbReference type="SAM" id="Phobius"/>
    </source>
</evidence>
<comment type="caution">
    <text evidence="2">The sequence shown here is derived from an EMBL/GenBank/DDBJ whole genome shotgun (WGS) entry which is preliminary data.</text>
</comment>
<feature type="transmembrane region" description="Helical" evidence="1">
    <location>
        <begin position="12"/>
        <end position="35"/>
    </location>
</feature>
<keyword evidence="1" id="KW-0812">Transmembrane</keyword>
<gene>
    <name evidence="2" type="ORF">GCM10010971_31780</name>
</gene>
<feature type="transmembrane region" description="Helical" evidence="1">
    <location>
        <begin position="142"/>
        <end position="167"/>
    </location>
</feature>
<evidence type="ECO:0000313" key="2">
    <source>
        <dbReference type="EMBL" id="GGP27359.1"/>
    </source>
</evidence>
<feature type="transmembrane region" description="Helical" evidence="1">
    <location>
        <begin position="85"/>
        <end position="106"/>
    </location>
</feature>